<reference evidence="1" key="1">
    <citation type="journal article" date="2014" name="Front. Microbiol.">
        <title>High frequency of phylogenetically diverse reductive dehalogenase-homologous genes in deep subseafloor sedimentary metagenomes.</title>
        <authorList>
            <person name="Kawai M."/>
            <person name="Futagami T."/>
            <person name="Toyoda A."/>
            <person name="Takaki Y."/>
            <person name="Nishi S."/>
            <person name="Hori S."/>
            <person name="Arai W."/>
            <person name="Tsubouchi T."/>
            <person name="Morono Y."/>
            <person name="Uchiyama I."/>
            <person name="Ito T."/>
            <person name="Fujiyama A."/>
            <person name="Inagaki F."/>
            <person name="Takami H."/>
        </authorList>
    </citation>
    <scope>NUCLEOTIDE SEQUENCE</scope>
    <source>
        <strain evidence="1">Expedition CK06-06</strain>
    </source>
</reference>
<accession>X1SWZ6</accession>
<dbReference type="EMBL" id="BARW01019631">
    <property type="protein sequence ID" value="GAI97587.1"/>
    <property type="molecule type" value="Genomic_DNA"/>
</dbReference>
<dbReference type="AlphaFoldDB" id="X1SWZ6"/>
<sequence length="134" mass="15721">MYSKMIMSFDINYNIESLKVSNDLEDDFEQIQNYIPIYKKYFQLDDLSWNKISLNYENQVLSLNEKVSYNEYSSLMKDGTTQNCFIKFCPLFDPLKMMVGKINDESVVLPSFNDPENINFNTSNNSAFVDSFFS</sequence>
<name>X1SWZ6_9ZZZZ</name>
<feature type="non-terminal residue" evidence="1">
    <location>
        <position position="134"/>
    </location>
</feature>
<gene>
    <name evidence="1" type="ORF">S12H4_33330</name>
</gene>
<comment type="caution">
    <text evidence="1">The sequence shown here is derived from an EMBL/GenBank/DDBJ whole genome shotgun (WGS) entry which is preliminary data.</text>
</comment>
<protein>
    <submittedName>
        <fullName evidence="1">Uncharacterized protein</fullName>
    </submittedName>
</protein>
<proteinExistence type="predicted"/>
<organism evidence="1">
    <name type="scientific">marine sediment metagenome</name>
    <dbReference type="NCBI Taxonomy" id="412755"/>
    <lineage>
        <taxon>unclassified sequences</taxon>
        <taxon>metagenomes</taxon>
        <taxon>ecological metagenomes</taxon>
    </lineage>
</organism>
<evidence type="ECO:0000313" key="1">
    <source>
        <dbReference type="EMBL" id="GAI97587.1"/>
    </source>
</evidence>